<sequence>MTTDHNVWPGLTYDDPLAVRAWLLRLGFVEGGCYFADDGVTVHHSEMLWPEGGRVMLSSRGKTDDTFAVGRGAGSVYVVVDDPDAVHARAKDVGAAFVRDLEDTDYGSRGFSILDAEDNRWSFGTYAGGH</sequence>
<protein>
    <submittedName>
        <fullName evidence="1">Uncharacterized conserved protein PhnB, glyoxalase superfamily</fullName>
    </submittedName>
</protein>
<gene>
    <name evidence="1" type="ORF">SAMN05443575_0106</name>
</gene>
<organism evidence="1 2">
    <name type="scientific">Jatrophihabitans endophyticus</name>
    <dbReference type="NCBI Taxonomy" id="1206085"/>
    <lineage>
        <taxon>Bacteria</taxon>
        <taxon>Bacillati</taxon>
        <taxon>Actinomycetota</taxon>
        <taxon>Actinomycetes</taxon>
        <taxon>Jatrophihabitantales</taxon>
        <taxon>Jatrophihabitantaceae</taxon>
        <taxon>Jatrophihabitans</taxon>
    </lineage>
</organism>
<dbReference type="Gene3D" id="3.30.720.110">
    <property type="match status" value="1"/>
</dbReference>
<dbReference type="Gene3D" id="3.30.720.120">
    <property type="match status" value="1"/>
</dbReference>
<keyword evidence="2" id="KW-1185">Reference proteome</keyword>
<dbReference type="RefSeq" id="WP_073384653.1">
    <property type="nucleotide sequence ID" value="NZ_FQVU01000001.1"/>
</dbReference>
<evidence type="ECO:0000313" key="2">
    <source>
        <dbReference type="Proteomes" id="UP000186132"/>
    </source>
</evidence>
<dbReference type="Proteomes" id="UP000186132">
    <property type="component" value="Unassembled WGS sequence"/>
</dbReference>
<reference evidence="1 2" key="1">
    <citation type="submission" date="2016-11" db="EMBL/GenBank/DDBJ databases">
        <authorList>
            <person name="Jaros S."/>
            <person name="Januszkiewicz K."/>
            <person name="Wedrychowicz H."/>
        </authorList>
    </citation>
    <scope>NUCLEOTIDE SEQUENCE [LARGE SCALE GENOMIC DNA]</scope>
    <source>
        <strain evidence="1 2">DSM 45627</strain>
    </source>
</reference>
<dbReference type="AlphaFoldDB" id="A0A1M5C5Q9"/>
<dbReference type="STRING" id="1206085.SAMN05443575_0106"/>
<dbReference type="OrthoDB" id="9809391at2"/>
<evidence type="ECO:0000313" key="1">
    <source>
        <dbReference type="EMBL" id="SHF49752.1"/>
    </source>
</evidence>
<name>A0A1M5C5Q9_9ACTN</name>
<dbReference type="EMBL" id="FQVU01000001">
    <property type="protein sequence ID" value="SHF49752.1"/>
    <property type="molecule type" value="Genomic_DNA"/>
</dbReference>
<accession>A0A1M5C5Q9</accession>
<dbReference type="SUPFAM" id="SSF54593">
    <property type="entry name" value="Glyoxalase/Bleomycin resistance protein/Dihydroxybiphenyl dioxygenase"/>
    <property type="match status" value="1"/>
</dbReference>
<proteinExistence type="predicted"/>
<dbReference type="InterPro" id="IPR029068">
    <property type="entry name" value="Glyas_Bleomycin-R_OHBP_Dase"/>
</dbReference>